<dbReference type="Pfam" id="PF10411">
    <property type="entry name" value="DsbC_N"/>
    <property type="match status" value="1"/>
</dbReference>
<evidence type="ECO:0000256" key="7">
    <source>
        <dbReference type="RuleBase" id="RU364038"/>
    </source>
</evidence>
<evidence type="ECO:0000313" key="11">
    <source>
        <dbReference type="Proteomes" id="UP001595630"/>
    </source>
</evidence>
<dbReference type="InterPro" id="IPR036249">
    <property type="entry name" value="Thioredoxin-like_sf"/>
</dbReference>
<evidence type="ECO:0000256" key="4">
    <source>
        <dbReference type="ARBA" id="ARBA00022764"/>
    </source>
</evidence>
<dbReference type="GO" id="GO:0016853">
    <property type="term" value="F:isomerase activity"/>
    <property type="evidence" value="ECO:0007669"/>
    <property type="project" value="UniProtKB-KW"/>
</dbReference>
<accession>A0ABV7T0L5</accession>
<sequence length="253" mass="27410">MRVFSLFAGVALSLASGFLAAADPDQAIRETLQQLQPGLPIEAIAESAMPGLYQVQLQGGRQLYASEDGQFLMQGYLFQIRDGQAVNLTEQAESRSIAQQMAAIPTEQMVIFQAKEPKTHITVFTDADCGYCQKLHSEVPELNRRGVEVRYVAFPRQGTGSPGHKTLVDVWCAKDPLDAMNKAKARQSLPSVSCDNPVDEQYRLGQLIGVQGTPAIVLENGQMIPGYQPAPQLAKLAIEAAVGRADVANVDAR</sequence>
<dbReference type="InterPro" id="IPR012336">
    <property type="entry name" value="Thioredoxin-like_fold"/>
</dbReference>
<gene>
    <name evidence="10" type="ORF">ACFOMF_02590</name>
</gene>
<dbReference type="CDD" id="cd03020">
    <property type="entry name" value="DsbA_DsbC_DsbG"/>
    <property type="match status" value="1"/>
</dbReference>
<feature type="domain" description="Disulphide bond isomerase DsbC/G N-terminal" evidence="8">
    <location>
        <begin position="20"/>
        <end position="90"/>
    </location>
</feature>
<evidence type="ECO:0000256" key="5">
    <source>
        <dbReference type="ARBA" id="ARBA00023157"/>
    </source>
</evidence>
<keyword evidence="10" id="KW-0413">Isomerase</keyword>
<comment type="caution">
    <text evidence="10">The sequence shown here is derived from an EMBL/GenBank/DDBJ whole genome shotgun (WGS) entry which is preliminary data.</text>
</comment>
<keyword evidence="4 7" id="KW-0574">Periplasm</keyword>
<keyword evidence="11" id="KW-1185">Reference proteome</keyword>
<evidence type="ECO:0000256" key="3">
    <source>
        <dbReference type="ARBA" id="ARBA00022729"/>
    </source>
</evidence>
<keyword evidence="5" id="KW-1015">Disulfide bond</keyword>
<dbReference type="InterPro" id="IPR018950">
    <property type="entry name" value="DiS-bond_isomerase_DsbC/G_N"/>
</dbReference>
<dbReference type="Pfam" id="PF13098">
    <property type="entry name" value="Thioredoxin_2"/>
    <property type="match status" value="1"/>
</dbReference>
<comment type="subcellular location">
    <subcellularLocation>
        <location evidence="1 7">Periplasm</location>
    </subcellularLocation>
</comment>
<evidence type="ECO:0000256" key="6">
    <source>
        <dbReference type="ARBA" id="ARBA00023284"/>
    </source>
</evidence>
<protein>
    <recommendedName>
        <fullName evidence="7">Thiol:disulfide interchange protein</fullName>
    </recommendedName>
</protein>
<feature type="chain" id="PRO_5044958977" description="Thiol:disulfide interchange protein" evidence="7">
    <location>
        <begin position="22"/>
        <end position="253"/>
    </location>
</feature>
<dbReference type="InterPro" id="IPR051470">
    <property type="entry name" value="Thiol:disulfide_interchange"/>
</dbReference>
<comment type="function">
    <text evidence="7">Required for disulfide bond formation in some periplasmic proteins. Acts by transferring its disulfide bond to other proteins and is reduced in the process.</text>
</comment>
<reference evidence="11" key="1">
    <citation type="journal article" date="2019" name="Int. J. Syst. Evol. Microbiol.">
        <title>The Global Catalogue of Microorganisms (GCM) 10K type strain sequencing project: providing services to taxonomists for standard genome sequencing and annotation.</title>
        <authorList>
            <consortium name="The Broad Institute Genomics Platform"/>
            <consortium name="The Broad Institute Genome Sequencing Center for Infectious Disease"/>
            <person name="Wu L."/>
            <person name="Ma J."/>
        </authorList>
    </citation>
    <scope>NUCLEOTIDE SEQUENCE [LARGE SCALE GENOMIC DNA]</scope>
    <source>
        <strain evidence="11">KCTC 42447</strain>
    </source>
</reference>
<comment type="similarity">
    <text evidence="2 7">Belongs to the thioredoxin family. DsbC subfamily.</text>
</comment>
<dbReference type="InterPro" id="IPR009094">
    <property type="entry name" value="DiS-bond_isomerase_DsbC/G_N_sf"/>
</dbReference>
<evidence type="ECO:0000313" key="10">
    <source>
        <dbReference type="EMBL" id="MFC3606674.1"/>
    </source>
</evidence>
<dbReference type="Gene3D" id="3.40.30.10">
    <property type="entry name" value="Glutaredoxin"/>
    <property type="match status" value="1"/>
</dbReference>
<keyword evidence="3 7" id="KW-0732">Signal</keyword>
<dbReference type="SUPFAM" id="SSF54423">
    <property type="entry name" value="DsbC/DsbG N-terminal domain-like"/>
    <property type="match status" value="1"/>
</dbReference>
<dbReference type="PANTHER" id="PTHR35272:SF3">
    <property type="entry name" value="THIOL:DISULFIDE INTERCHANGE PROTEIN DSBC"/>
    <property type="match status" value="1"/>
</dbReference>
<organism evidence="10 11">
    <name type="scientific">Stutzerimonas tarimensis</name>
    <dbReference type="NCBI Taxonomy" id="1507735"/>
    <lineage>
        <taxon>Bacteria</taxon>
        <taxon>Pseudomonadati</taxon>
        <taxon>Pseudomonadota</taxon>
        <taxon>Gammaproteobacteria</taxon>
        <taxon>Pseudomonadales</taxon>
        <taxon>Pseudomonadaceae</taxon>
        <taxon>Stutzerimonas</taxon>
    </lineage>
</organism>
<evidence type="ECO:0000256" key="1">
    <source>
        <dbReference type="ARBA" id="ARBA00004418"/>
    </source>
</evidence>
<evidence type="ECO:0000259" key="9">
    <source>
        <dbReference type="Pfam" id="PF13098"/>
    </source>
</evidence>
<dbReference type="Gene3D" id="3.10.450.70">
    <property type="entry name" value="Disulphide bond isomerase, DsbC/G, N-terminal"/>
    <property type="match status" value="1"/>
</dbReference>
<dbReference type="Proteomes" id="UP001595630">
    <property type="component" value="Unassembled WGS sequence"/>
</dbReference>
<feature type="signal peptide" evidence="7">
    <location>
        <begin position="1"/>
        <end position="21"/>
    </location>
</feature>
<evidence type="ECO:0000259" key="8">
    <source>
        <dbReference type="Pfam" id="PF10411"/>
    </source>
</evidence>
<dbReference type="RefSeq" id="WP_386360907.1">
    <property type="nucleotide sequence ID" value="NZ_JBHRXZ010000003.1"/>
</dbReference>
<keyword evidence="6 7" id="KW-0676">Redox-active center</keyword>
<evidence type="ECO:0000256" key="2">
    <source>
        <dbReference type="ARBA" id="ARBA00009813"/>
    </source>
</evidence>
<feature type="domain" description="Thioredoxin-like fold" evidence="9">
    <location>
        <begin position="115"/>
        <end position="236"/>
    </location>
</feature>
<dbReference type="InterPro" id="IPR033954">
    <property type="entry name" value="DiS-bond_Isoase_DsbC/G"/>
</dbReference>
<dbReference type="PANTHER" id="PTHR35272">
    <property type="entry name" value="THIOL:DISULFIDE INTERCHANGE PROTEIN DSBC-RELATED"/>
    <property type="match status" value="1"/>
</dbReference>
<proteinExistence type="inferred from homology"/>
<dbReference type="EMBL" id="JBHRXZ010000003">
    <property type="protein sequence ID" value="MFC3606674.1"/>
    <property type="molecule type" value="Genomic_DNA"/>
</dbReference>
<name>A0ABV7T0L5_9GAMM</name>
<dbReference type="SUPFAM" id="SSF52833">
    <property type="entry name" value="Thioredoxin-like"/>
    <property type="match status" value="1"/>
</dbReference>